<sequence>MLDGSDFTWVLYSDVSDVAADVLVSRGRLWVLNTLLHFAGGFIGMILSFGFPVLVRPMLVLLGGYAVLQIVQLVYSPGDIWVLVSDSFVDLLAPLFGMASAWSIMMMEARRDA</sequence>
<feature type="transmembrane region" description="Helical" evidence="1">
    <location>
        <begin position="58"/>
        <end position="75"/>
    </location>
</feature>
<accession>A0A547Q688</accession>
<keyword evidence="1" id="KW-0812">Transmembrane</keyword>
<evidence type="ECO:0000313" key="3">
    <source>
        <dbReference type="Proteomes" id="UP000318590"/>
    </source>
</evidence>
<proteinExistence type="predicted"/>
<comment type="caution">
    <text evidence="2">The sequence shown here is derived from an EMBL/GenBank/DDBJ whole genome shotgun (WGS) entry which is preliminary data.</text>
</comment>
<organism evidence="2 3">
    <name type="scientific">Palleronia caenipelagi</name>
    <dbReference type="NCBI Taxonomy" id="2489174"/>
    <lineage>
        <taxon>Bacteria</taxon>
        <taxon>Pseudomonadati</taxon>
        <taxon>Pseudomonadota</taxon>
        <taxon>Alphaproteobacteria</taxon>
        <taxon>Rhodobacterales</taxon>
        <taxon>Roseobacteraceae</taxon>
        <taxon>Palleronia</taxon>
    </lineage>
</organism>
<feature type="transmembrane region" description="Helical" evidence="1">
    <location>
        <begin position="87"/>
        <end position="107"/>
    </location>
</feature>
<name>A0A547Q688_9RHOB</name>
<reference evidence="2 3" key="1">
    <citation type="submission" date="2019-06" db="EMBL/GenBank/DDBJ databases">
        <title>Paenimaribius caenipelagi gen. nov., sp. nov., isolated from a tidal flat.</title>
        <authorList>
            <person name="Yoon J.-H."/>
        </authorList>
    </citation>
    <scope>NUCLEOTIDE SEQUENCE [LARGE SCALE GENOMIC DNA]</scope>
    <source>
        <strain evidence="2 3">JBTF-M29</strain>
    </source>
</reference>
<gene>
    <name evidence="2" type="ORF">FEV53_07535</name>
</gene>
<dbReference type="Proteomes" id="UP000318590">
    <property type="component" value="Unassembled WGS sequence"/>
</dbReference>
<keyword evidence="1" id="KW-1133">Transmembrane helix</keyword>
<evidence type="ECO:0000313" key="2">
    <source>
        <dbReference type="EMBL" id="TRD21892.1"/>
    </source>
</evidence>
<keyword evidence="3" id="KW-1185">Reference proteome</keyword>
<protein>
    <submittedName>
        <fullName evidence="2">Uncharacterized protein</fullName>
    </submittedName>
</protein>
<evidence type="ECO:0000256" key="1">
    <source>
        <dbReference type="SAM" id="Phobius"/>
    </source>
</evidence>
<keyword evidence="1" id="KW-0472">Membrane</keyword>
<dbReference type="RefSeq" id="WP_142834197.1">
    <property type="nucleotide sequence ID" value="NZ_VFSV01000009.1"/>
</dbReference>
<dbReference type="AlphaFoldDB" id="A0A547Q688"/>
<feature type="transmembrane region" description="Helical" evidence="1">
    <location>
        <begin position="30"/>
        <end position="51"/>
    </location>
</feature>
<dbReference type="EMBL" id="VFSV01000009">
    <property type="protein sequence ID" value="TRD21892.1"/>
    <property type="molecule type" value="Genomic_DNA"/>
</dbReference>